<dbReference type="SUPFAM" id="SSF50965">
    <property type="entry name" value="Galactose oxidase, central domain"/>
    <property type="match status" value="1"/>
</dbReference>
<evidence type="ECO:0000256" key="3">
    <source>
        <dbReference type="SAM" id="MobiDB-lite"/>
    </source>
</evidence>
<dbReference type="PANTHER" id="PTHR46228:SF2">
    <property type="entry name" value="KELCH REPEAT PROTEIN (AFU_ORTHOLOGUE AFUA_4G14350)"/>
    <property type="match status" value="1"/>
</dbReference>
<sequence>MRAKDEVPIVLCSQTSLGSLIFNLMAIINDTLYFTSGSYVFNTDIRFASDPKIHKINLASNLNVNGLIPRSQVETEDAPDQVTSQNGIGTFFYNNEALWAYAAIQRDSGVSDQVNQTNMMWKYETSSDSWSEEEIAGGELQWFNQTNGFSATTPDGRSFYGGGQGSGLYGRDGGLVLFEANTTPPRWSFIPESDSAFGVATPSTLNGAIVYLPVGEQGILVLMGGYDTTKRGNLFKEGSGLDFDPRPLSDIYIYDIAANIWNVITATGDSSNSVPTARTEFCIVANSSPDGSYHNIVFYGGWSQLLGKTFADVWVLSLPAFQWIKVDDENNPDTRITRNDLNNIANPNVGRTRHKCNLYKDNQMIVTGGIVSQVGDLKLNIDACNSSHPPILVLDTNTFVWKASVDPEGEEYRVPGVVRNSVRNQREPSDGWPNTRLENLFSSAISTTASSSTSAPTSNTTGGPDDSTTGNSAAAGGSNSGISTGAIVGIAVGCVLGVALLLVGGFFFWRHKTPRARPLIPAPYEESSDASGHGYGGLLWPKPELSAEESRAELPNNNDLRAELPTTLNNHELPA</sequence>
<keyword evidence="4" id="KW-0472">Membrane</keyword>
<name>A0AAD6NMW2_DREDA</name>
<dbReference type="InterPro" id="IPR015915">
    <property type="entry name" value="Kelch-typ_b-propeller"/>
</dbReference>
<dbReference type="Proteomes" id="UP001221413">
    <property type="component" value="Unassembled WGS sequence"/>
</dbReference>
<proteinExistence type="predicted"/>
<accession>A0AAD6NMW2</accession>
<evidence type="ECO:0000256" key="4">
    <source>
        <dbReference type="SAM" id="Phobius"/>
    </source>
</evidence>
<evidence type="ECO:0000313" key="6">
    <source>
        <dbReference type="Proteomes" id="UP001221413"/>
    </source>
</evidence>
<keyword evidence="4" id="KW-1133">Transmembrane helix</keyword>
<feature type="transmembrane region" description="Helical" evidence="4">
    <location>
        <begin position="486"/>
        <end position="509"/>
    </location>
</feature>
<comment type="caution">
    <text evidence="5">The sequence shown here is derived from an EMBL/GenBank/DDBJ whole genome shotgun (WGS) entry which is preliminary data.</text>
</comment>
<dbReference type="InterPro" id="IPR011043">
    <property type="entry name" value="Gal_Oxase/kelch_b-propeller"/>
</dbReference>
<dbReference type="PANTHER" id="PTHR46228">
    <property type="entry name" value="KELCH DOMAIN-CONTAINING PROTEIN"/>
    <property type="match status" value="1"/>
</dbReference>
<evidence type="ECO:0000256" key="1">
    <source>
        <dbReference type="ARBA" id="ARBA00022441"/>
    </source>
</evidence>
<feature type="compositionally biased region" description="Polar residues" evidence="3">
    <location>
        <begin position="566"/>
        <end position="575"/>
    </location>
</feature>
<keyword evidence="1" id="KW-0880">Kelch repeat</keyword>
<dbReference type="EMBL" id="JAQGDS010000002">
    <property type="protein sequence ID" value="KAJ6263725.1"/>
    <property type="molecule type" value="Genomic_DNA"/>
</dbReference>
<feature type="region of interest" description="Disordered" evidence="3">
    <location>
        <begin position="447"/>
        <end position="476"/>
    </location>
</feature>
<dbReference type="Gene3D" id="2.120.10.80">
    <property type="entry name" value="Kelch-type beta propeller"/>
    <property type="match status" value="1"/>
</dbReference>
<evidence type="ECO:0000256" key="2">
    <source>
        <dbReference type="ARBA" id="ARBA00022737"/>
    </source>
</evidence>
<keyword evidence="2" id="KW-0677">Repeat</keyword>
<protein>
    <recommendedName>
        <fullName evidence="7">Kelch repeat protein</fullName>
    </recommendedName>
</protein>
<organism evidence="5 6">
    <name type="scientific">Drechslerella dactyloides</name>
    <name type="common">Nematode-trapping fungus</name>
    <name type="synonym">Arthrobotrys dactyloides</name>
    <dbReference type="NCBI Taxonomy" id="74499"/>
    <lineage>
        <taxon>Eukaryota</taxon>
        <taxon>Fungi</taxon>
        <taxon>Dikarya</taxon>
        <taxon>Ascomycota</taxon>
        <taxon>Pezizomycotina</taxon>
        <taxon>Orbiliomycetes</taxon>
        <taxon>Orbiliales</taxon>
        <taxon>Orbiliaceae</taxon>
        <taxon>Drechslerella</taxon>
    </lineage>
</organism>
<reference evidence="5" key="1">
    <citation type="submission" date="2023-01" db="EMBL/GenBank/DDBJ databases">
        <title>The chitinases involved in constricting ring structure development in the nematode-trapping fungus Drechslerella dactyloides.</title>
        <authorList>
            <person name="Wang R."/>
            <person name="Zhang L."/>
            <person name="Tang P."/>
            <person name="Li S."/>
            <person name="Liang L."/>
        </authorList>
    </citation>
    <scope>NUCLEOTIDE SEQUENCE</scope>
    <source>
        <strain evidence="5">YMF1.00031</strain>
    </source>
</reference>
<keyword evidence="6" id="KW-1185">Reference proteome</keyword>
<feature type="region of interest" description="Disordered" evidence="3">
    <location>
        <begin position="524"/>
        <end position="575"/>
    </location>
</feature>
<evidence type="ECO:0000313" key="5">
    <source>
        <dbReference type="EMBL" id="KAJ6263725.1"/>
    </source>
</evidence>
<dbReference type="AlphaFoldDB" id="A0AAD6NMW2"/>
<gene>
    <name evidence="5" type="ORF">Dda_2295</name>
</gene>
<keyword evidence="4" id="KW-0812">Transmembrane</keyword>
<evidence type="ECO:0008006" key="7">
    <source>
        <dbReference type="Google" id="ProtNLM"/>
    </source>
</evidence>